<organism evidence="1">
    <name type="scientific">Lygus hesperus</name>
    <name type="common">Western plant bug</name>
    <dbReference type="NCBI Taxonomy" id="30085"/>
    <lineage>
        <taxon>Eukaryota</taxon>
        <taxon>Metazoa</taxon>
        <taxon>Ecdysozoa</taxon>
        <taxon>Arthropoda</taxon>
        <taxon>Hexapoda</taxon>
        <taxon>Insecta</taxon>
        <taxon>Pterygota</taxon>
        <taxon>Neoptera</taxon>
        <taxon>Paraneoptera</taxon>
        <taxon>Hemiptera</taxon>
        <taxon>Heteroptera</taxon>
        <taxon>Panheteroptera</taxon>
        <taxon>Cimicomorpha</taxon>
        <taxon>Miridae</taxon>
        <taxon>Mirini</taxon>
        <taxon>Lygus</taxon>
    </lineage>
</organism>
<protein>
    <submittedName>
        <fullName evidence="1">Sex-determining region Y protein</fullName>
    </submittedName>
</protein>
<name>A0A0A9WN36_LYGHE</name>
<accession>A0A0A9WN36</accession>
<dbReference type="AlphaFoldDB" id="A0A0A9WN36"/>
<gene>
    <name evidence="1" type="primary">SRY_1</name>
    <name evidence="1" type="ORF">CM83_105658</name>
</gene>
<reference evidence="1" key="2">
    <citation type="submission" date="2014-07" db="EMBL/GenBank/DDBJ databases">
        <authorList>
            <person name="Hull J."/>
        </authorList>
    </citation>
    <scope>NUCLEOTIDE SEQUENCE</scope>
</reference>
<dbReference type="EMBL" id="GBHO01033722">
    <property type="protein sequence ID" value="JAG09882.1"/>
    <property type="molecule type" value="Transcribed_RNA"/>
</dbReference>
<reference evidence="1" key="1">
    <citation type="journal article" date="2014" name="PLoS ONE">
        <title>Transcriptome-Based Identification of ABC Transporters in the Western Tarnished Plant Bug Lygus hesperus.</title>
        <authorList>
            <person name="Hull J.J."/>
            <person name="Chaney K."/>
            <person name="Geib S.M."/>
            <person name="Fabrick J.A."/>
            <person name="Brent C.S."/>
            <person name="Walsh D."/>
            <person name="Lavine L.C."/>
        </authorList>
    </citation>
    <scope>NUCLEOTIDE SEQUENCE</scope>
</reference>
<sequence>MNNNGGQHVPLLLTSENSRWMTQARLRPFFEKNVYLLKVERDKNNVCLFVSLEIGRRAPSRYARAFFLGLPEKFNLQTNLGFPRTVNFWKLGRGCLSGTGER</sequence>
<evidence type="ECO:0000313" key="1">
    <source>
        <dbReference type="EMBL" id="JAG09882.1"/>
    </source>
</evidence>
<proteinExistence type="predicted"/>